<comment type="caution">
    <text evidence="3">The sequence shown here is derived from an EMBL/GenBank/DDBJ whole genome shotgun (WGS) entry which is preliminary data.</text>
</comment>
<feature type="compositionally biased region" description="Basic and acidic residues" evidence="2">
    <location>
        <begin position="619"/>
        <end position="632"/>
    </location>
</feature>
<evidence type="ECO:0000313" key="4">
    <source>
        <dbReference type="Proteomes" id="UP000248790"/>
    </source>
</evidence>
<gene>
    <name evidence="3" type="ORF">LX87_02288</name>
</gene>
<feature type="region of interest" description="Disordered" evidence="2">
    <location>
        <begin position="589"/>
        <end position="632"/>
    </location>
</feature>
<name>A0A327X351_LARAB</name>
<dbReference type="RefSeq" id="WP_146624479.1">
    <property type="nucleotide sequence ID" value="NZ_QLMC01000003.1"/>
</dbReference>
<feature type="coiled-coil region" evidence="1">
    <location>
        <begin position="681"/>
        <end position="735"/>
    </location>
</feature>
<feature type="coiled-coil region" evidence="1">
    <location>
        <begin position="195"/>
        <end position="222"/>
    </location>
</feature>
<feature type="coiled-coil region" evidence="1">
    <location>
        <begin position="821"/>
        <end position="857"/>
    </location>
</feature>
<dbReference type="OrthoDB" id="1219342at2"/>
<keyword evidence="1" id="KW-0175">Coiled coil</keyword>
<dbReference type="EMBL" id="QLMC01000003">
    <property type="protein sequence ID" value="RAJ97388.1"/>
    <property type="molecule type" value="Genomic_DNA"/>
</dbReference>
<evidence type="ECO:0000256" key="2">
    <source>
        <dbReference type="SAM" id="MobiDB-lite"/>
    </source>
</evidence>
<sequence length="1251" mass="139712">MAKSNQTLFEDLLPGFQDVLGGINKLKDANESYGKSAVAINEQIAKSQQKLKEELLAYKEQVLSLNAAHKKDQQELMGLKDLVTRTTTAYKEQTAAIKQNEAIAQNNIQIVSEMEKRLKALGDEYRKLDLTQKEDIKRKKEIERELIQTTKASDQLLKATQRATQTNNAAAGSYDALSKHLSEMRARLKSMPGAFNEATGELNEFNREAVELSKDIAKADKALKGMDATMGQFGRNVGNYPEKMGSFSSSIGGMVKGLFALEVVTQVGERIIEFGKDVFEITAKFEKYNAILKTTLGSTEAGAAAFAMIQEFAAKTNFGVDELTDSYIKLANRGLRPGQTELMKMADVANATGKPMGDLVEAINDINNTERWNEFGIKVKTNGDKVTMTFKGVTKEVERTEAGIMSAITAFGEMPGVMGMTAEISGTLDGQVSNLGDNFDRLKSTIGGDLKGVFSDIINVANILIETFIQVWQGTLPIREAFGLVVDTIGELIGDIFDLVKSMLFLREDSNKTIGIMDILTFVFKAVASSMIASITAIRMVVGAYDILLNKAKQLANFFGADFKIDTSATWDNLVKEAQKAAARIDQVWAGTSTTPTRPNSATPAPSLGGGGTGSSKPAPDKGKEMQQELDRNRDAVERKLKLLELQFEKGVISEQQYNERKHKIQVDGVNREIAILKKGGKEKEGEIRDANNRLLALEVERVKNDKQAAEKRLKDNIDKQKTATEKQLSELELAYKKGQMTEAEYIAGRAKIEQEGQHRIQKLLIAAGKQKSDEYAETEIKLNDIAAKYHEERYRLEGEAWKKTVDQAKEALKNVGDAQSDALESRIQDMEVQFAEEEKEININYARRKITEAQRNEQLHNARLRFLNQLTQSIESSYQDQTAAIYQDQTAAITKAYDDQIKRLEEWKNTHTLTVQQKADAEVEIERLKQEKLKKLEEEEKKRKKELADAKVEIAQEGTKKEEDDADAKKKVKDEKLEVEQQYFRMASDAVNGYFELVQAGREKELAQLEAQKQHELEIAGDNDEAKKAIEKRYEERQKQLRRKQAIDEKLQALFSIAVDTAQAIVASAEKPLLIPGIIALGAIQAGIVAARPIPAYRDGKNLGTLDRYEGPALAGEAGRELWFHNRGVNLLSSPTMIDVGKNDVILPNQLTEQLLSDNRAFEAQAVLHQVARQEADWRRVSEDKMRYQAQVMAMSQQGLPSAEAIGKSVADQLQKLPFDKIEFDERGFNRSIVEGSNRRLQQQKKHRLS</sequence>
<accession>A0A327X351</accession>
<proteinExistence type="predicted"/>
<feature type="coiled-coil region" evidence="1">
    <location>
        <begin position="41"/>
        <end position="68"/>
    </location>
</feature>
<dbReference type="AlphaFoldDB" id="A0A327X351"/>
<evidence type="ECO:0000313" key="3">
    <source>
        <dbReference type="EMBL" id="RAJ97388.1"/>
    </source>
</evidence>
<keyword evidence="4" id="KW-1185">Reference proteome</keyword>
<organism evidence="3 4">
    <name type="scientific">Larkinella arboricola</name>
    <dbReference type="NCBI Taxonomy" id="643671"/>
    <lineage>
        <taxon>Bacteria</taxon>
        <taxon>Pseudomonadati</taxon>
        <taxon>Bacteroidota</taxon>
        <taxon>Cytophagia</taxon>
        <taxon>Cytophagales</taxon>
        <taxon>Spirosomataceae</taxon>
        <taxon>Larkinella</taxon>
    </lineage>
</organism>
<dbReference type="Proteomes" id="UP000248790">
    <property type="component" value="Unassembled WGS sequence"/>
</dbReference>
<evidence type="ECO:0000256" key="1">
    <source>
        <dbReference type="SAM" id="Coils"/>
    </source>
</evidence>
<reference evidence="3 4" key="1">
    <citation type="submission" date="2018-06" db="EMBL/GenBank/DDBJ databases">
        <title>Genomic Encyclopedia of Archaeal and Bacterial Type Strains, Phase II (KMG-II): from individual species to whole genera.</title>
        <authorList>
            <person name="Goeker M."/>
        </authorList>
    </citation>
    <scope>NUCLEOTIDE SEQUENCE [LARGE SCALE GENOMIC DNA]</scope>
    <source>
        <strain evidence="3 4">DSM 21851</strain>
    </source>
</reference>
<protein>
    <submittedName>
        <fullName evidence="3">Uncharacterized protein</fullName>
    </submittedName>
</protein>
<feature type="coiled-coil region" evidence="1">
    <location>
        <begin position="912"/>
        <end position="954"/>
    </location>
</feature>
<feature type="compositionally biased region" description="Polar residues" evidence="2">
    <location>
        <begin position="590"/>
        <end position="604"/>
    </location>
</feature>